<feature type="transmembrane region" description="Helical" evidence="1">
    <location>
        <begin position="215"/>
        <end position="232"/>
    </location>
</feature>
<dbReference type="EMBL" id="JAQNDO010000001">
    <property type="protein sequence ID" value="MDC0749486.1"/>
    <property type="molecule type" value="Genomic_DNA"/>
</dbReference>
<feature type="transmembrane region" description="Helical" evidence="1">
    <location>
        <begin position="155"/>
        <end position="178"/>
    </location>
</feature>
<reference evidence="2 3" key="1">
    <citation type="submission" date="2022-11" db="EMBL/GenBank/DDBJ databases">
        <title>Minimal conservation of predation-associated metabolite biosynthetic gene clusters underscores biosynthetic potential of Myxococcota including descriptions for ten novel species: Archangium lansinium sp. nov., Myxococcus landrumus sp. nov., Nannocystis bai.</title>
        <authorList>
            <person name="Ahearne A."/>
            <person name="Stevens C."/>
            <person name="Dowd S."/>
        </authorList>
    </citation>
    <scope>NUCLEOTIDE SEQUENCE [LARGE SCALE GENOMIC DNA]</scope>
    <source>
        <strain evidence="2 3">RJM3</strain>
    </source>
</reference>
<evidence type="ECO:0000313" key="3">
    <source>
        <dbReference type="Proteomes" id="UP001221411"/>
    </source>
</evidence>
<comment type="caution">
    <text evidence="2">The sequence shown here is derived from an EMBL/GenBank/DDBJ whole genome shotgun (WGS) entry which is preliminary data.</text>
</comment>
<evidence type="ECO:0008006" key="4">
    <source>
        <dbReference type="Google" id="ProtNLM"/>
    </source>
</evidence>
<feature type="transmembrane region" description="Helical" evidence="1">
    <location>
        <begin position="123"/>
        <end position="143"/>
    </location>
</feature>
<keyword evidence="1" id="KW-0812">Transmembrane</keyword>
<dbReference type="Proteomes" id="UP001221411">
    <property type="component" value="Unassembled WGS sequence"/>
</dbReference>
<evidence type="ECO:0000256" key="1">
    <source>
        <dbReference type="SAM" id="Phobius"/>
    </source>
</evidence>
<proteinExistence type="predicted"/>
<evidence type="ECO:0000313" key="2">
    <source>
        <dbReference type="EMBL" id="MDC0749486.1"/>
    </source>
</evidence>
<name>A0ABT5F8P5_9BACT</name>
<sequence length="284" mass="28828">MSLPAGLAVLALAVLLGGIAAIWRDHGQRVMPGLGTFAMVASAAVALLHLLPEAIAEAGWLALGAAAAGFLVPFLIERLVPQRNAHADGPTLVMGYVAVLLHQAGEGTAVASLSRAGELHPTIVLAIAGHTVPLAMVVAIQALEHVAGPKSKVVAALSLIGCALSTVGGAMSLDLVGAARIASIRPWLVAAVAGLLLHALSHAPKMSEEGARSRVTEIVAGLVGLSLALVSLEHDGWVLYLGWPLRVLGLVVLVAAVVAKGLVTGARTVAEHPLRSDGRDPRAG</sequence>
<feature type="transmembrane region" description="Helical" evidence="1">
    <location>
        <begin position="30"/>
        <end position="51"/>
    </location>
</feature>
<keyword evidence="1" id="KW-1133">Transmembrane helix</keyword>
<feature type="transmembrane region" description="Helical" evidence="1">
    <location>
        <begin position="184"/>
        <end position="203"/>
    </location>
</feature>
<dbReference type="RefSeq" id="WP_271929405.1">
    <property type="nucleotide sequence ID" value="NZ_JAQNDO010000001.1"/>
</dbReference>
<keyword evidence="3" id="KW-1185">Reference proteome</keyword>
<feature type="transmembrane region" description="Helical" evidence="1">
    <location>
        <begin position="58"/>
        <end position="76"/>
    </location>
</feature>
<gene>
    <name evidence="2" type="ORF">POL67_49610</name>
</gene>
<keyword evidence="1" id="KW-0472">Membrane</keyword>
<feature type="transmembrane region" description="Helical" evidence="1">
    <location>
        <begin position="238"/>
        <end position="259"/>
    </location>
</feature>
<organism evidence="2 3">
    <name type="scientific">Polyangium mundeleinium</name>
    <dbReference type="NCBI Taxonomy" id="2995306"/>
    <lineage>
        <taxon>Bacteria</taxon>
        <taxon>Pseudomonadati</taxon>
        <taxon>Myxococcota</taxon>
        <taxon>Polyangia</taxon>
        <taxon>Polyangiales</taxon>
        <taxon>Polyangiaceae</taxon>
        <taxon>Polyangium</taxon>
    </lineage>
</organism>
<protein>
    <recommendedName>
        <fullName evidence="4">ZIP family metal transporter</fullName>
    </recommendedName>
</protein>
<accession>A0ABT5F8P5</accession>